<reference evidence="3" key="1">
    <citation type="submission" date="2021-04" db="EMBL/GenBank/DDBJ databases">
        <authorList>
            <consortium name="Wellcome Sanger Institute Data Sharing"/>
        </authorList>
    </citation>
    <scope>NUCLEOTIDE SEQUENCE [LARGE SCALE GENOMIC DNA]</scope>
</reference>
<dbReference type="OMA" id="NQTCDWS"/>
<feature type="region of interest" description="Disordered" evidence="1">
    <location>
        <begin position="545"/>
        <end position="573"/>
    </location>
</feature>
<dbReference type="Ensembl" id="ENSENLT00000001988.1">
    <property type="protein sequence ID" value="ENSENLP00000001820.1"/>
    <property type="gene ID" value="ENSENLG00000001012.1"/>
</dbReference>
<dbReference type="GeneID" id="115041027"/>
<feature type="region of interest" description="Disordered" evidence="1">
    <location>
        <begin position="683"/>
        <end position="705"/>
    </location>
</feature>
<evidence type="ECO:0000259" key="2">
    <source>
        <dbReference type="Pfam" id="PF08646"/>
    </source>
</evidence>
<name>A0A665SX78_ECHNA</name>
<proteinExistence type="predicted"/>
<dbReference type="InterPro" id="IPR012340">
    <property type="entry name" value="NA-bd_OB-fold"/>
</dbReference>
<dbReference type="InterPro" id="IPR013955">
    <property type="entry name" value="Rep_factor-A_C"/>
</dbReference>
<evidence type="ECO:0000313" key="4">
    <source>
        <dbReference type="Proteomes" id="UP000472264"/>
    </source>
</evidence>
<dbReference type="InterPro" id="IPR043522">
    <property type="entry name" value="DDIAS"/>
</dbReference>
<reference evidence="3" key="2">
    <citation type="submission" date="2025-08" db="UniProtKB">
        <authorList>
            <consortium name="Ensembl"/>
        </authorList>
    </citation>
    <scope>IDENTIFICATION</scope>
</reference>
<dbReference type="OrthoDB" id="9948238at2759"/>
<feature type="domain" description="Replication factor A C-terminal" evidence="2">
    <location>
        <begin position="8"/>
        <end position="101"/>
    </location>
</feature>
<dbReference type="GO" id="GO:1902230">
    <property type="term" value="P:negative regulation of intrinsic apoptotic signaling pathway in response to DNA damage"/>
    <property type="evidence" value="ECO:0007669"/>
    <property type="project" value="InterPro"/>
</dbReference>
<sequence>MSVRRALVDCAVLSVQDSCLFYPCCKGCFSRIDVEQQDRTRCRCARCGYSCVREQVDYRYRLSLTVAHHTCIFGVTVFGTCLNPFFGIHASGLRRLVENMDGPVGAPTKATLLMKAVKDCFIGRHFIFGIKVTGTESGLWFGGSGTNVSSGRPQFVASQMILPKAAGNGAFTVVSYYQILLQRAAEYELGMMDPSKTCRPPETTLLLAPHQSQESTFSYTFSASRLLSLSLQRSQHGDSILTPTPPWQQSLGLVTSSAEQEEDCSSQVSADENSLQVAKNKTLHHVLGGFKENQKVTEERTLSTLFSPDHCSYSTPSFSKNQHTFTGEAVANSPILNPWFSPSECGQEIVSPLGYKGKLFSTSQLTKTFSSSSLAWEDLPFSESLSEFLCEKNKEFDIVGETKPCRNVQNQSKTVKSNQEIGTQDKNMSTVSAVVFESNTKITASQSRLLLDITNTPASTTEGERHDLSGRVCRNSVGCVNKSKTRSFCFHQHHQKDEETISLSPENEGEQLDTYDCSADLFSSSPVSDTDTKTLNLNVEATSMTTDFSPPLTTPDKQHLTSENANGPHATPNKQILKMNKCMNGDSLIPSGTQSLEFMPPAQSTPIVKVCVVSDSPVSSSMFGCELSSPQSQDLCTLSSDLPELNSKKPAKIIPSVCKRKRLSQCGTESTKENLVWNTTSSRHNHKFTPKKSFWKPDKHKNQPLAQQHLRRRVINLGSTVRINHQGDSSFCDVTACDYEDNEVIVPPTPAKTRRKQTENSSSSSSHVSCTWKAEQRLGVSCKENVLDLYSSSQTGLGQKGSCDSEIVDEGCLNGSNGYLSDNENQTCDWSRDLFSNSM</sequence>
<evidence type="ECO:0000313" key="3">
    <source>
        <dbReference type="Ensembl" id="ENSENLP00000001820.1"/>
    </source>
</evidence>
<dbReference type="Pfam" id="PF08646">
    <property type="entry name" value="Rep_fac-A_C"/>
    <property type="match status" value="1"/>
</dbReference>
<dbReference type="InParanoid" id="A0A665SX78"/>
<keyword evidence="4" id="KW-1185">Reference proteome</keyword>
<dbReference type="CTD" id="220042"/>
<dbReference type="SUPFAM" id="SSF50249">
    <property type="entry name" value="Nucleic acid-binding proteins"/>
    <property type="match status" value="1"/>
</dbReference>
<dbReference type="PANTHER" id="PTHR35537:SF1">
    <property type="entry name" value="DNA DAMAGE-INDUCED APOPTOSIS SUPPRESSOR PROTEIN"/>
    <property type="match status" value="1"/>
</dbReference>
<gene>
    <name evidence="3" type="primary">ddias</name>
</gene>
<dbReference type="Gene3D" id="2.40.50.140">
    <property type="entry name" value="Nucleic acid-binding proteins"/>
    <property type="match status" value="1"/>
</dbReference>
<organism evidence="3 4">
    <name type="scientific">Echeneis naucrates</name>
    <name type="common">Live sharksucker</name>
    <dbReference type="NCBI Taxonomy" id="173247"/>
    <lineage>
        <taxon>Eukaryota</taxon>
        <taxon>Metazoa</taxon>
        <taxon>Chordata</taxon>
        <taxon>Craniata</taxon>
        <taxon>Vertebrata</taxon>
        <taxon>Euteleostomi</taxon>
        <taxon>Actinopterygii</taxon>
        <taxon>Neopterygii</taxon>
        <taxon>Teleostei</taxon>
        <taxon>Neoteleostei</taxon>
        <taxon>Acanthomorphata</taxon>
        <taxon>Carangaria</taxon>
        <taxon>Carangiformes</taxon>
        <taxon>Echeneidae</taxon>
        <taxon>Echeneis</taxon>
    </lineage>
</organism>
<reference evidence="3" key="3">
    <citation type="submission" date="2025-09" db="UniProtKB">
        <authorList>
            <consortium name="Ensembl"/>
        </authorList>
    </citation>
    <scope>IDENTIFICATION</scope>
</reference>
<dbReference type="RefSeq" id="XP_029354138.1">
    <property type="nucleotide sequence ID" value="XM_029498278.1"/>
</dbReference>
<dbReference type="AlphaFoldDB" id="A0A665SX78"/>
<dbReference type="Proteomes" id="UP000472264">
    <property type="component" value="Chromosome 3"/>
</dbReference>
<dbReference type="PANTHER" id="PTHR35537">
    <property type="entry name" value="DNA DAMAGE-INDUCIBLE APOPTOSIS SUPPRESSOR PROTEIN DDIAS"/>
    <property type="match status" value="1"/>
</dbReference>
<dbReference type="GO" id="GO:0005737">
    <property type="term" value="C:cytoplasm"/>
    <property type="evidence" value="ECO:0007669"/>
    <property type="project" value="TreeGrafter"/>
</dbReference>
<accession>A0A665SX78</accession>
<protein>
    <recommendedName>
        <fullName evidence="2">Replication factor A C-terminal domain-containing protein</fullName>
    </recommendedName>
</protein>
<evidence type="ECO:0000256" key="1">
    <source>
        <dbReference type="SAM" id="MobiDB-lite"/>
    </source>
</evidence>
<feature type="compositionally biased region" description="Basic residues" evidence="1">
    <location>
        <begin position="683"/>
        <end position="694"/>
    </location>
</feature>
<dbReference type="GO" id="GO:0005634">
    <property type="term" value="C:nucleus"/>
    <property type="evidence" value="ECO:0007669"/>
    <property type="project" value="TreeGrafter"/>
</dbReference>